<protein>
    <submittedName>
        <fullName evidence="2">NACHT domain-containing protein</fullName>
    </submittedName>
</protein>
<comment type="caution">
    <text evidence="2">The sequence shown here is derived from an EMBL/GenBank/DDBJ whole genome shotgun (WGS) entry which is preliminary data.</text>
</comment>
<dbReference type="PANTHER" id="PTHR46844">
    <property type="entry name" value="SLR5058 PROTEIN"/>
    <property type="match status" value="1"/>
</dbReference>
<evidence type="ECO:0000259" key="1">
    <source>
        <dbReference type="PROSITE" id="PS50837"/>
    </source>
</evidence>
<dbReference type="InterPro" id="IPR007111">
    <property type="entry name" value="NACHT_NTPase"/>
</dbReference>
<dbReference type="Pfam" id="PF05729">
    <property type="entry name" value="NACHT"/>
    <property type="match status" value="1"/>
</dbReference>
<accession>A0ABS6RXP1</accession>
<dbReference type="EMBL" id="JABXWD010000104">
    <property type="protein sequence ID" value="MBV6341400.1"/>
    <property type="molecule type" value="Genomic_DNA"/>
</dbReference>
<dbReference type="Pfam" id="PF03781">
    <property type="entry name" value="FGE-sulfatase"/>
    <property type="match status" value="1"/>
</dbReference>
<reference evidence="2 3" key="1">
    <citation type="journal article" date="2020" name="J Geophys Res Biogeosci">
        <title>Magnetotaxis as an Adaptation to Enable Bacterial Shuttling of Microbial Sulfur and Sulfur Cycling Across Aquatic Oxic#Anoxic Interfaces.</title>
        <authorList>
            <person name="Li J."/>
            <person name="Liu P."/>
            <person name="Wang J."/>
            <person name="Roberts A.P."/>
            <person name="Pan Y."/>
        </authorList>
    </citation>
    <scope>NUCLEOTIDE SEQUENCE [LARGE SCALE GENOMIC DNA]</scope>
    <source>
        <strain evidence="2 3">MYR-1_YQ</strain>
    </source>
</reference>
<dbReference type="Proteomes" id="UP001196980">
    <property type="component" value="Unassembled WGS sequence"/>
</dbReference>
<dbReference type="InterPro" id="IPR005532">
    <property type="entry name" value="SUMF_dom"/>
</dbReference>
<proteinExistence type="predicted"/>
<gene>
    <name evidence="2" type="ORF">HWQ67_07365</name>
</gene>
<organism evidence="2 3">
    <name type="scientific">Candidatus Magnetobacterium casense</name>
    <dbReference type="NCBI Taxonomy" id="1455061"/>
    <lineage>
        <taxon>Bacteria</taxon>
        <taxon>Pseudomonadati</taxon>
        <taxon>Nitrospirota</taxon>
        <taxon>Thermodesulfovibrionia</taxon>
        <taxon>Thermodesulfovibrionales</taxon>
        <taxon>Candidatus Magnetobacteriaceae</taxon>
        <taxon>Candidatus Magnetobacterium</taxon>
    </lineage>
</organism>
<dbReference type="PANTHER" id="PTHR46844:SF1">
    <property type="entry name" value="SLR5058 PROTEIN"/>
    <property type="match status" value="1"/>
</dbReference>
<sequence>MDSISKAISEATGIDYAAVLIVLGWISKIVWKRIKSLKKSRTVAAISKTVDDTVQRIDEAVAEKISPTVSPSQEFEKRYRERIIIDHNTFNTKGLGLIDSFALDLDQVFVELRIDLNSNPNKSQTNPIATREFADARHIWDFIRLSDKWRKENQRVEGYALIGPPGCGKTTLLQDIAVILAYNRHEQYNIRPYVPILIPVRQVVKDIVKDSKPKSKPLNLGDLAKVYFSNEKLFPCLKPPDTWFEDKLKAGDCIVLLDGLDEVGDQEDRKTVSAWVDRQIKLYKDSLFLLTSRPSGYKSAPLRGAYVLEVLNFNAEQVKRFVSNWYLANEIRRAGNSDNYKVRETAKRGAEDLLERLHTVPAFNALTANPLLLTMISMVHRYKGALPGSRAALYGEICEVMLERWRQGKGLDDKFSAIQNRSILEPLACRMMENRIREISEKEAITLTVDALRLIGVKAGKENAFFVDLQESSGLLVEREEGILGFAHLTFQEFLTVSCWLNKADSTRDWHNLVSDSWWHETLRLYAARGNATDIVKACLEVNTVPSLTLALECLEEAQMISVEVREAVEVFFAHNVESPDEDLRRIALEVIMNRQLKLFTTIDDKRQISKDYVTHAQYQLFIDDMQKKWTYLQPDHWYSYIFPAGNANEPITGIRLADALMFCRWLTDKQGGTVLYRLPTHQEAKYYVTESDKIATWCGEKGNEELFGLTREMKEGLNESFHRSLSSPSIVSSGTDITDILARVRALDLDLALTLARARALDLDLDPDNMYDNKISDDIG</sequence>
<dbReference type="PROSITE" id="PS50837">
    <property type="entry name" value="NACHT"/>
    <property type="match status" value="1"/>
</dbReference>
<dbReference type="RefSeq" id="WP_218252036.1">
    <property type="nucleotide sequence ID" value="NZ_JABXWD010000104.1"/>
</dbReference>
<evidence type="ECO:0000313" key="3">
    <source>
        <dbReference type="Proteomes" id="UP001196980"/>
    </source>
</evidence>
<name>A0ABS6RXP1_9BACT</name>
<evidence type="ECO:0000313" key="2">
    <source>
        <dbReference type="EMBL" id="MBV6341400.1"/>
    </source>
</evidence>
<feature type="domain" description="NACHT" evidence="1">
    <location>
        <begin position="157"/>
        <end position="296"/>
    </location>
</feature>
<keyword evidence="3" id="KW-1185">Reference proteome</keyword>